<evidence type="ECO:0000313" key="2">
    <source>
        <dbReference type="EMBL" id="KAK3292611.1"/>
    </source>
</evidence>
<reference evidence="2" key="2">
    <citation type="submission" date="2023-06" db="EMBL/GenBank/DDBJ databases">
        <authorList>
            <consortium name="Lawrence Berkeley National Laboratory"/>
            <person name="Haridas S."/>
            <person name="Hensen N."/>
            <person name="Bonometti L."/>
            <person name="Westerberg I."/>
            <person name="Brannstrom I.O."/>
            <person name="Guillou S."/>
            <person name="Cros-Aarteil S."/>
            <person name="Calhoun S."/>
            <person name="Kuo A."/>
            <person name="Mondo S."/>
            <person name="Pangilinan J."/>
            <person name="Riley R."/>
            <person name="Labutti K."/>
            <person name="Andreopoulos B."/>
            <person name="Lipzen A."/>
            <person name="Chen C."/>
            <person name="Yanf M."/>
            <person name="Daum C."/>
            <person name="Ng V."/>
            <person name="Clum A."/>
            <person name="Steindorff A."/>
            <person name="Ohm R."/>
            <person name="Martin F."/>
            <person name="Silar P."/>
            <person name="Natvig D."/>
            <person name="Lalanne C."/>
            <person name="Gautier V."/>
            <person name="Ament-Velasquez S.L."/>
            <person name="Kruys A."/>
            <person name="Hutchinson M.I."/>
            <person name="Powell A.J."/>
            <person name="Barry K."/>
            <person name="Miller A.N."/>
            <person name="Grigoriev I.V."/>
            <person name="Debuchy R."/>
            <person name="Gladieux P."/>
            <person name="Thoren M.H."/>
            <person name="Johannesson H."/>
        </authorList>
    </citation>
    <scope>NUCLEOTIDE SEQUENCE</scope>
    <source>
        <strain evidence="2">CBS 168.71</strain>
    </source>
</reference>
<gene>
    <name evidence="2" type="ORF">B0H64DRAFT_232530</name>
</gene>
<feature type="compositionally biased region" description="Acidic residues" evidence="1">
    <location>
        <begin position="190"/>
        <end position="222"/>
    </location>
</feature>
<protein>
    <submittedName>
        <fullName evidence="2">Uncharacterized protein</fullName>
    </submittedName>
</protein>
<keyword evidence="3" id="KW-1185">Reference proteome</keyword>
<proteinExistence type="predicted"/>
<dbReference type="EMBL" id="JAUEPN010000007">
    <property type="protein sequence ID" value="KAK3292611.1"/>
    <property type="molecule type" value="Genomic_DNA"/>
</dbReference>
<sequence>MMCTVNTPCSPNLSSPIVNVQAHDVTKGYIRKPSPRSISVLSIFPTSNEFPSIDPRADPSASPKNQRCKPNQRSKPASIMQFNTGISYRGIPFWVADGLDDPDPEPPPEPFRINTYIVWYTIYGEAGRRARARERARIAAQAPWQGMAPRAARLVGGFRRWLPFLFPGTWLFVGPFVDSYRSLFTRTEAAQDDDDEVTAEDEMTSQDDVTSEDEMMSEDETK</sequence>
<accession>A0AAE0HBM3</accession>
<feature type="region of interest" description="Disordered" evidence="1">
    <location>
        <begin position="188"/>
        <end position="222"/>
    </location>
</feature>
<name>A0AAE0HBM3_9PEZI</name>
<organism evidence="2 3">
    <name type="scientific">Chaetomium fimeti</name>
    <dbReference type="NCBI Taxonomy" id="1854472"/>
    <lineage>
        <taxon>Eukaryota</taxon>
        <taxon>Fungi</taxon>
        <taxon>Dikarya</taxon>
        <taxon>Ascomycota</taxon>
        <taxon>Pezizomycotina</taxon>
        <taxon>Sordariomycetes</taxon>
        <taxon>Sordariomycetidae</taxon>
        <taxon>Sordariales</taxon>
        <taxon>Chaetomiaceae</taxon>
        <taxon>Chaetomium</taxon>
    </lineage>
</organism>
<dbReference type="GeneID" id="87836694"/>
<dbReference type="AlphaFoldDB" id="A0AAE0HBM3"/>
<dbReference type="RefSeq" id="XP_062656125.1">
    <property type="nucleotide sequence ID" value="XM_062799746.1"/>
</dbReference>
<evidence type="ECO:0000313" key="3">
    <source>
        <dbReference type="Proteomes" id="UP001278766"/>
    </source>
</evidence>
<reference evidence="2" key="1">
    <citation type="journal article" date="2023" name="Mol. Phylogenet. Evol.">
        <title>Genome-scale phylogeny and comparative genomics of the fungal order Sordariales.</title>
        <authorList>
            <person name="Hensen N."/>
            <person name="Bonometti L."/>
            <person name="Westerberg I."/>
            <person name="Brannstrom I.O."/>
            <person name="Guillou S."/>
            <person name="Cros-Aarteil S."/>
            <person name="Calhoun S."/>
            <person name="Haridas S."/>
            <person name="Kuo A."/>
            <person name="Mondo S."/>
            <person name="Pangilinan J."/>
            <person name="Riley R."/>
            <person name="LaButti K."/>
            <person name="Andreopoulos B."/>
            <person name="Lipzen A."/>
            <person name="Chen C."/>
            <person name="Yan M."/>
            <person name="Daum C."/>
            <person name="Ng V."/>
            <person name="Clum A."/>
            <person name="Steindorff A."/>
            <person name="Ohm R.A."/>
            <person name="Martin F."/>
            <person name="Silar P."/>
            <person name="Natvig D.O."/>
            <person name="Lalanne C."/>
            <person name="Gautier V."/>
            <person name="Ament-Velasquez S.L."/>
            <person name="Kruys A."/>
            <person name="Hutchinson M.I."/>
            <person name="Powell A.J."/>
            <person name="Barry K."/>
            <person name="Miller A.N."/>
            <person name="Grigoriev I.V."/>
            <person name="Debuchy R."/>
            <person name="Gladieux P."/>
            <person name="Hiltunen Thoren M."/>
            <person name="Johannesson H."/>
        </authorList>
    </citation>
    <scope>NUCLEOTIDE SEQUENCE</scope>
    <source>
        <strain evidence="2">CBS 168.71</strain>
    </source>
</reference>
<dbReference type="Proteomes" id="UP001278766">
    <property type="component" value="Unassembled WGS sequence"/>
</dbReference>
<comment type="caution">
    <text evidence="2">The sequence shown here is derived from an EMBL/GenBank/DDBJ whole genome shotgun (WGS) entry which is preliminary data.</text>
</comment>
<feature type="region of interest" description="Disordered" evidence="1">
    <location>
        <begin position="51"/>
        <end position="75"/>
    </location>
</feature>
<evidence type="ECO:0000256" key="1">
    <source>
        <dbReference type="SAM" id="MobiDB-lite"/>
    </source>
</evidence>